<accession>A0ACC1SMR4</accession>
<gene>
    <name evidence="1" type="ORF">NM208_g3810</name>
</gene>
<reference evidence="1" key="1">
    <citation type="submission" date="2022-08" db="EMBL/GenBank/DDBJ databases">
        <title>Genome Sequence of Fusarium decemcellulare.</title>
        <authorList>
            <person name="Buettner E."/>
        </authorList>
    </citation>
    <scope>NUCLEOTIDE SEQUENCE</scope>
    <source>
        <strain evidence="1">Babe19</strain>
    </source>
</reference>
<evidence type="ECO:0000313" key="2">
    <source>
        <dbReference type="Proteomes" id="UP001148629"/>
    </source>
</evidence>
<protein>
    <submittedName>
        <fullName evidence="1">Uncharacterized protein</fullName>
    </submittedName>
</protein>
<comment type="caution">
    <text evidence="1">The sequence shown here is derived from an EMBL/GenBank/DDBJ whole genome shotgun (WGS) entry which is preliminary data.</text>
</comment>
<dbReference type="Proteomes" id="UP001148629">
    <property type="component" value="Unassembled WGS sequence"/>
</dbReference>
<proteinExistence type="predicted"/>
<organism evidence="1 2">
    <name type="scientific">Fusarium decemcellulare</name>
    <dbReference type="NCBI Taxonomy" id="57161"/>
    <lineage>
        <taxon>Eukaryota</taxon>
        <taxon>Fungi</taxon>
        <taxon>Dikarya</taxon>
        <taxon>Ascomycota</taxon>
        <taxon>Pezizomycotina</taxon>
        <taxon>Sordariomycetes</taxon>
        <taxon>Hypocreomycetidae</taxon>
        <taxon>Hypocreales</taxon>
        <taxon>Nectriaceae</taxon>
        <taxon>Fusarium</taxon>
        <taxon>Fusarium decemcellulare species complex</taxon>
    </lineage>
</organism>
<dbReference type="EMBL" id="JANRMS010000266">
    <property type="protein sequence ID" value="KAJ3542971.1"/>
    <property type="molecule type" value="Genomic_DNA"/>
</dbReference>
<evidence type="ECO:0000313" key="1">
    <source>
        <dbReference type="EMBL" id="KAJ3542971.1"/>
    </source>
</evidence>
<sequence>MIMLSPASAASVRISQLSVDGRIDEPLGLDNPNPTLAWQFIQTHDCTDSICPGDEQTAYKVQAAASVTDLNAGRLIWDSKTTKGNAQQVRFEGRVSSRDKVVWRVRVWDALGNASNWSRPSTWTIGLLNQSDWGEARWVDYPDRTENQPLPLFARQFKIPTGKKVLNAYLYLAGVGMHHATVNGKEITDEVLAPGYSNWQLSTEYRTYNVKKFLQPGANTVGVRLGNGPAYVRRSVVNPAVSRNAPYSWWESQLKGNGTLTTNVEAGSKVVHLSSVGNYTVGGTINIDTAGGGDNLESRVITEIGSDTITFTPRLSKAHKSGAKVTASGNNIAASDPSAGAAVTPRLIGRLEITYTDGSTDTIVTNRSWRTKLGPLILDNWYSGSDYDARREQPGWDGPGADLTSAKNWTSAGFAPPPNLATKLVARTAEVIKIQERFRPISVTKIIPGTWVFDFGQNFAGLPLLNLPKLPAGTIIKVMPAESLNANGTVKQTSLGPGARGSDLFNTYTTSGLSEGESWRPDFNYFGMQWVQVSGLPKSFKPSLDLVTGLRVQADVPVAGTFTSSNARINRIHKMVRYSFASNVMSVFTDCPGREKLSYPADYTMPMGAIFRNVHINSLLRTQMRHLVEGQSVANTSMAGNVALKTPVYDWGYQDRFGDEINWGDAIVLVPSLLHDLYGDTSVMKAYYDRMIDFVDYIQREKVQGHIVDAALADWVDADGVTSGRITGTWGYYLTIKAMARMANITGHTDGAERYTNLASDIRDAFNAAFWNDDSARYTNTGNDSTKNATQAAQALALDAGLVPEGRRGKVLDALVDLAYDFPSSNKKGPHLSGGTIGLGPIVRALTAGGRDDVLWESLLQNDEPSYGFMMASTVQNPDGLTTIAEDWGLGASKNHMILAQIEEWFHAGIAGLRPFALSTISTTWEESLVFQPKPIGDLKSAAATYQAPQGEVRSEWERTSRGAFTLKVMVPTNIVAEVRVPGGDVKGSVRAKATGKKEGYTIFTVPSGLHTFKSIVTS</sequence>
<name>A0ACC1SMR4_9HYPO</name>
<keyword evidence="2" id="KW-1185">Reference proteome</keyword>